<gene>
    <name evidence="1" type="ORF">ElyMa_003371300</name>
</gene>
<keyword evidence="2" id="KW-1185">Reference proteome</keyword>
<protein>
    <submittedName>
        <fullName evidence="1">Uncharacterized protein</fullName>
    </submittedName>
</protein>
<reference evidence="1 2" key="1">
    <citation type="journal article" date="2021" name="Elife">
        <title>Chloroplast acquisition without the gene transfer in kleptoplastic sea slugs, Plakobranchus ocellatus.</title>
        <authorList>
            <person name="Maeda T."/>
            <person name="Takahashi S."/>
            <person name="Yoshida T."/>
            <person name="Shimamura S."/>
            <person name="Takaki Y."/>
            <person name="Nagai Y."/>
            <person name="Toyoda A."/>
            <person name="Suzuki Y."/>
            <person name="Arimoto A."/>
            <person name="Ishii H."/>
            <person name="Satoh N."/>
            <person name="Nishiyama T."/>
            <person name="Hasebe M."/>
            <person name="Maruyama T."/>
            <person name="Minagawa J."/>
            <person name="Obokata J."/>
            <person name="Shigenobu S."/>
        </authorList>
    </citation>
    <scope>NUCLEOTIDE SEQUENCE [LARGE SCALE GENOMIC DNA]</scope>
</reference>
<evidence type="ECO:0000313" key="1">
    <source>
        <dbReference type="EMBL" id="GFS22723.1"/>
    </source>
</evidence>
<dbReference type="EMBL" id="BMAT01006944">
    <property type="protein sequence ID" value="GFS22723.1"/>
    <property type="molecule type" value="Genomic_DNA"/>
</dbReference>
<evidence type="ECO:0000313" key="2">
    <source>
        <dbReference type="Proteomes" id="UP000762676"/>
    </source>
</evidence>
<name>A0AAV4JLF6_9GAST</name>
<organism evidence="1 2">
    <name type="scientific">Elysia marginata</name>
    <dbReference type="NCBI Taxonomy" id="1093978"/>
    <lineage>
        <taxon>Eukaryota</taxon>
        <taxon>Metazoa</taxon>
        <taxon>Spiralia</taxon>
        <taxon>Lophotrochozoa</taxon>
        <taxon>Mollusca</taxon>
        <taxon>Gastropoda</taxon>
        <taxon>Heterobranchia</taxon>
        <taxon>Euthyneura</taxon>
        <taxon>Panpulmonata</taxon>
        <taxon>Sacoglossa</taxon>
        <taxon>Placobranchoidea</taxon>
        <taxon>Plakobranchidae</taxon>
        <taxon>Elysia</taxon>
    </lineage>
</organism>
<dbReference type="PROSITE" id="PS51257">
    <property type="entry name" value="PROKAR_LIPOPROTEIN"/>
    <property type="match status" value="1"/>
</dbReference>
<accession>A0AAV4JLF6</accession>
<proteinExistence type="predicted"/>
<dbReference type="Proteomes" id="UP000762676">
    <property type="component" value="Unassembled WGS sequence"/>
</dbReference>
<comment type="caution">
    <text evidence="1">The sequence shown here is derived from an EMBL/GenBank/DDBJ whole genome shotgun (WGS) entry which is preliminary data.</text>
</comment>
<dbReference type="AlphaFoldDB" id="A0AAV4JLF6"/>
<sequence length="118" mass="13217">MIRNELHRSPISSPLLMSSCSLKVSASKHCNHGSRSSKHYNTRADRHVQFIKTRVKRKAVLSTFQPISTSGNAMTRVPTTPTFLPPLKNEAIFCVPRAMIKSSGETRCFYRGTQKIGL</sequence>